<dbReference type="GO" id="GO:0005524">
    <property type="term" value="F:ATP binding"/>
    <property type="evidence" value="ECO:0007669"/>
    <property type="project" value="UniProtKB-UniRule"/>
</dbReference>
<dbReference type="WBParaSite" id="PTRK_0000152600.1">
    <property type="protein sequence ID" value="PTRK_0000152600.1"/>
    <property type="gene ID" value="PTRK_0000152600"/>
</dbReference>
<dbReference type="PROSITE" id="PS00107">
    <property type="entry name" value="PROTEIN_KINASE_ATP"/>
    <property type="match status" value="1"/>
</dbReference>
<evidence type="ECO:0000313" key="7">
    <source>
        <dbReference type="Proteomes" id="UP000038045"/>
    </source>
</evidence>
<dbReference type="InterPro" id="IPR011009">
    <property type="entry name" value="Kinase-like_dom_sf"/>
</dbReference>
<keyword evidence="2 4" id="KW-0547">Nucleotide-binding</keyword>
<sequence>MSVQSPENKKINMKNYDDETQYGYDMLTGTNVSGWKIYEIIGRGGFGCVYRCSSMETRKQAAFKAEKDTGSNSADVLFECKILQELAKHNYTEHFTSVYSYGQCPNFQFMVVTLLGPNLYEICCHLPGEKYELSSWVRVMFQILEALECLHSIGYIHNDLKPGNFVIGYKYDASRRNTIHLIDFGLASKYGSESNPTPPLFKTEKQGIEYVGTITHCSPNAHTRMELGRRDDIWGWLFLSMDFYNEMPWRNLSTEEEIERCKLSMSSENYSHYLPLEYYSIIQDLNTLGVYDKPNYKLYFKQLNLIMKMSKISWDDPYQWELLPFEMKESLNLSVSRELALDLTQED</sequence>
<proteinExistence type="inferred from homology"/>
<keyword evidence="7" id="KW-1185">Reference proteome</keyword>
<dbReference type="PANTHER" id="PTHR11909">
    <property type="entry name" value="CASEIN KINASE-RELATED"/>
    <property type="match status" value="1"/>
</dbReference>
<dbReference type="Proteomes" id="UP000038045">
    <property type="component" value="Unplaced"/>
</dbReference>
<evidence type="ECO:0000256" key="1">
    <source>
        <dbReference type="ARBA" id="ARBA00012513"/>
    </source>
</evidence>
<dbReference type="STRING" id="131310.A0A0N4Z3N3"/>
<feature type="domain" description="Protein kinase" evidence="6">
    <location>
        <begin position="35"/>
        <end position="305"/>
    </location>
</feature>
<dbReference type="Pfam" id="PF00069">
    <property type="entry name" value="Pkinase"/>
    <property type="match status" value="1"/>
</dbReference>
<dbReference type="EC" id="2.7.11.1" evidence="1"/>
<dbReference type="InterPro" id="IPR050235">
    <property type="entry name" value="CK1_Ser-Thr_kinase"/>
</dbReference>
<dbReference type="SUPFAM" id="SSF56112">
    <property type="entry name" value="Protein kinase-like (PK-like)"/>
    <property type="match status" value="1"/>
</dbReference>
<dbReference type="PROSITE" id="PS00108">
    <property type="entry name" value="PROTEIN_KINASE_ST"/>
    <property type="match status" value="1"/>
</dbReference>
<feature type="binding site" evidence="4">
    <location>
        <position position="64"/>
    </location>
    <ligand>
        <name>ATP</name>
        <dbReference type="ChEBI" id="CHEBI:30616"/>
    </ligand>
</feature>
<keyword evidence="5" id="KW-0418">Kinase</keyword>
<protein>
    <recommendedName>
        <fullName evidence="1">non-specific serine/threonine protein kinase</fullName>
        <ecNumber evidence="1">2.7.11.1</ecNumber>
    </recommendedName>
</protein>
<dbReference type="Gene3D" id="1.10.510.10">
    <property type="entry name" value="Transferase(Phosphotransferase) domain 1"/>
    <property type="match status" value="1"/>
</dbReference>
<dbReference type="PROSITE" id="PS50011">
    <property type="entry name" value="PROTEIN_KINASE_DOM"/>
    <property type="match status" value="1"/>
</dbReference>
<evidence type="ECO:0000313" key="8">
    <source>
        <dbReference type="WBParaSite" id="PTRK_0000152600.1"/>
    </source>
</evidence>
<evidence type="ECO:0000256" key="5">
    <source>
        <dbReference type="RuleBase" id="RU000304"/>
    </source>
</evidence>
<keyword evidence="3 4" id="KW-0067">ATP-binding</keyword>
<dbReference type="SMART" id="SM00220">
    <property type="entry name" value="S_TKc"/>
    <property type="match status" value="1"/>
</dbReference>
<dbReference type="InterPro" id="IPR000719">
    <property type="entry name" value="Prot_kinase_dom"/>
</dbReference>
<dbReference type="AlphaFoldDB" id="A0A0N4Z3N3"/>
<reference evidence="8" key="1">
    <citation type="submission" date="2017-02" db="UniProtKB">
        <authorList>
            <consortium name="WormBaseParasite"/>
        </authorList>
    </citation>
    <scope>IDENTIFICATION</scope>
</reference>
<keyword evidence="5" id="KW-0808">Transferase</keyword>
<name>A0A0N4Z3N3_PARTI</name>
<evidence type="ECO:0000256" key="3">
    <source>
        <dbReference type="ARBA" id="ARBA00022840"/>
    </source>
</evidence>
<evidence type="ECO:0000256" key="2">
    <source>
        <dbReference type="ARBA" id="ARBA00022741"/>
    </source>
</evidence>
<keyword evidence="5" id="KW-0723">Serine/threonine-protein kinase</keyword>
<dbReference type="InterPro" id="IPR008271">
    <property type="entry name" value="Ser/Thr_kinase_AS"/>
</dbReference>
<evidence type="ECO:0000256" key="4">
    <source>
        <dbReference type="PROSITE-ProRule" id="PRU10141"/>
    </source>
</evidence>
<evidence type="ECO:0000259" key="6">
    <source>
        <dbReference type="PROSITE" id="PS50011"/>
    </source>
</evidence>
<accession>A0A0N4Z3N3</accession>
<dbReference type="InterPro" id="IPR017441">
    <property type="entry name" value="Protein_kinase_ATP_BS"/>
</dbReference>
<dbReference type="GO" id="GO:0004674">
    <property type="term" value="F:protein serine/threonine kinase activity"/>
    <property type="evidence" value="ECO:0007669"/>
    <property type="project" value="UniProtKB-KW"/>
</dbReference>
<organism evidence="7 8">
    <name type="scientific">Parastrongyloides trichosuri</name>
    <name type="common">Possum-specific nematode worm</name>
    <dbReference type="NCBI Taxonomy" id="131310"/>
    <lineage>
        <taxon>Eukaryota</taxon>
        <taxon>Metazoa</taxon>
        <taxon>Ecdysozoa</taxon>
        <taxon>Nematoda</taxon>
        <taxon>Chromadorea</taxon>
        <taxon>Rhabditida</taxon>
        <taxon>Tylenchina</taxon>
        <taxon>Panagrolaimomorpha</taxon>
        <taxon>Strongyloidoidea</taxon>
        <taxon>Strongyloididae</taxon>
        <taxon>Parastrongyloides</taxon>
    </lineage>
</organism>
<comment type="similarity">
    <text evidence="5">Belongs to the protein kinase superfamily.</text>
</comment>